<name>A0A9Q3JJN4_9BASI</name>
<proteinExistence type="predicted"/>
<evidence type="ECO:0000313" key="3">
    <source>
        <dbReference type="Proteomes" id="UP000765509"/>
    </source>
</evidence>
<gene>
    <name evidence="2" type="ORF">O181_102931</name>
</gene>
<feature type="compositionally biased region" description="Basic and acidic residues" evidence="1">
    <location>
        <begin position="110"/>
        <end position="119"/>
    </location>
</feature>
<accession>A0A9Q3JJN4</accession>
<evidence type="ECO:0000313" key="2">
    <source>
        <dbReference type="EMBL" id="MBW0563216.1"/>
    </source>
</evidence>
<reference evidence="2" key="1">
    <citation type="submission" date="2021-03" db="EMBL/GenBank/DDBJ databases">
        <title>Draft genome sequence of rust myrtle Austropuccinia psidii MF-1, a brazilian biotype.</title>
        <authorList>
            <person name="Quecine M.C."/>
            <person name="Pachon D.M.R."/>
            <person name="Bonatelli M.L."/>
            <person name="Correr F.H."/>
            <person name="Franceschini L.M."/>
            <person name="Leite T.F."/>
            <person name="Margarido G.R.A."/>
            <person name="Almeida C.A."/>
            <person name="Ferrarezi J.A."/>
            <person name="Labate C.A."/>
        </authorList>
    </citation>
    <scope>NUCLEOTIDE SEQUENCE</scope>
    <source>
        <strain evidence="2">MF-1</strain>
    </source>
</reference>
<keyword evidence="3" id="KW-1185">Reference proteome</keyword>
<dbReference type="AlphaFoldDB" id="A0A9Q3JJN4"/>
<organism evidence="2 3">
    <name type="scientific">Austropuccinia psidii MF-1</name>
    <dbReference type="NCBI Taxonomy" id="1389203"/>
    <lineage>
        <taxon>Eukaryota</taxon>
        <taxon>Fungi</taxon>
        <taxon>Dikarya</taxon>
        <taxon>Basidiomycota</taxon>
        <taxon>Pucciniomycotina</taxon>
        <taxon>Pucciniomycetes</taxon>
        <taxon>Pucciniales</taxon>
        <taxon>Sphaerophragmiaceae</taxon>
        <taxon>Austropuccinia</taxon>
    </lineage>
</organism>
<protein>
    <submittedName>
        <fullName evidence="2">Uncharacterized protein</fullName>
    </submittedName>
</protein>
<feature type="region of interest" description="Disordered" evidence="1">
    <location>
        <begin position="100"/>
        <end position="119"/>
    </location>
</feature>
<sequence>MVQARDGGYFLPEMDILRDYIQAELEAAVFIKVKSHLTNSDGIKIKIKTKFEDKSWEEIIKQVKYITKKIRTPPAQQPPVQEAPQKGNSLKDVLDQLKELSEDFNSPKKVCKDKPHTQG</sequence>
<evidence type="ECO:0000256" key="1">
    <source>
        <dbReference type="SAM" id="MobiDB-lite"/>
    </source>
</evidence>
<dbReference type="Proteomes" id="UP000765509">
    <property type="component" value="Unassembled WGS sequence"/>
</dbReference>
<dbReference type="EMBL" id="AVOT02073905">
    <property type="protein sequence ID" value="MBW0563216.1"/>
    <property type="molecule type" value="Genomic_DNA"/>
</dbReference>
<comment type="caution">
    <text evidence="2">The sequence shown here is derived from an EMBL/GenBank/DDBJ whole genome shotgun (WGS) entry which is preliminary data.</text>
</comment>